<dbReference type="EMBL" id="RBDX01000032">
    <property type="protein sequence ID" value="RKN04773.1"/>
    <property type="molecule type" value="Genomic_DNA"/>
</dbReference>
<name>A0A3A9VX83_9ACTN</name>
<evidence type="ECO:0000256" key="4">
    <source>
        <dbReference type="ARBA" id="ARBA00022729"/>
    </source>
</evidence>
<evidence type="ECO:0000256" key="1">
    <source>
        <dbReference type="ARBA" id="ARBA00004196"/>
    </source>
</evidence>
<gene>
    <name evidence="8" type="ORF">D7318_26570</name>
    <name evidence="7" type="ORF">D7319_27525</name>
</gene>
<evidence type="ECO:0000256" key="5">
    <source>
        <dbReference type="SAM" id="SignalP"/>
    </source>
</evidence>
<evidence type="ECO:0000313" key="10">
    <source>
        <dbReference type="Proteomes" id="UP000275024"/>
    </source>
</evidence>
<evidence type="ECO:0000313" key="8">
    <source>
        <dbReference type="EMBL" id="RKN15979.1"/>
    </source>
</evidence>
<dbReference type="Proteomes" id="UP000275024">
    <property type="component" value="Unassembled WGS sequence"/>
</dbReference>
<comment type="caution">
    <text evidence="7">The sequence shown here is derived from an EMBL/GenBank/DDBJ whole genome shotgun (WGS) entry which is preliminary data.</text>
</comment>
<proteinExistence type="inferred from homology"/>
<dbReference type="PROSITE" id="PS51257">
    <property type="entry name" value="PROKAR_LIPOPROTEIN"/>
    <property type="match status" value="1"/>
</dbReference>
<organism evidence="7 10">
    <name type="scientific">Streptomyces radicis</name>
    <dbReference type="NCBI Taxonomy" id="1750517"/>
    <lineage>
        <taxon>Bacteria</taxon>
        <taxon>Bacillati</taxon>
        <taxon>Actinomycetota</taxon>
        <taxon>Actinomycetes</taxon>
        <taxon>Kitasatosporales</taxon>
        <taxon>Streptomycetaceae</taxon>
        <taxon>Streptomyces</taxon>
    </lineage>
</organism>
<dbReference type="GO" id="GO:0015833">
    <property type="term" value="P:peptide transport"/>
    <property type="evidence" value="ECO:0007669"/>
    <property type="project" value="TreeGrafter"/>
</dbReference>
<dbReference type="PANTHER" id="PTHR30290:SF10">
    <property type="entry name" value="PERIPLASMIC OLIGOPEPTIDE-BINDING PROTEIN-RELATED"/>
    <property type="match status" value="1"/>
</dbReference>
<dbReference type="GO" id="GO:1904680">
    <property type="term" value="F:peptide transmembrane transporter activity"/>
    <property type="evidence" value="ECO:0007669"/>
    <property type="project" value="TreeGrafter"/>
</dbReference>
<dbReference type="OrthoDB" id="5240629at2"/>
<evidence type="ECO:0000256" key="3">
    <source>
        <dbReference type="ARBA" id="ARBA00022448"/>
    </source>
</evidence>
<dbReference type="InterPro" id="IPR030678">
    <property type="entry name" value="Peptide/Ni-bd"/>
</dbReference>
<keyword evidence="4 5" id="KW-0732">Signal</keyword>
<dbReference type="InterPro" id="IPR039424">
    <property type="entry name" value="SBP_5"/>
</dbReference>
<feature type="signal peptide" evidence="5">
    <location>
        <begin position="1"/>
        <end position="21"/>
    </location>
</feature>
<comment type="subcellular location">
    <subcellularLocation>
        <location evidence="1">Cell envelope</location>
    </subcellularLocation>
</comment>
<protein>
    <submittedName>
        <fullName evidence="7">ABC transporter substrate-binding protein</fullName>
    </submittedName>
</protein>
<dbReference type="GO" id="GO:0042597">
    <property type="term" value="C:periplasmic space"/>
    <property type="evidence" value="ECO:0007669"/>
    <property type="project" value="UniProtKB-ARBA"/>
</dbReference>
<evidence type="ECO:0000313" key="9">
    <source>
        <dbReference type="Proteomes" id="UP000268652"/>
    </source>
</evidence>
<dbReference type="CDD" id="cd08492">
    <property type="entry name" value="PBP2_NikA_DppA_OppA_like_15"/>
    <property type="match status" value="1"/>
</dbReference>
<reference evidence="9 10" key="1">
    <citation type="submission" date="2018-09" db="EMBL/GenBank/DDBJ databases">
        <title>Streptomyces sp. nov. DS1-2, an endophytic actinomycete isolated from roots of Dendrobium scabrilingue.</title>
        <authorList>
            <person name="Kuncharoen N."/>
            <person name="Kudo T."/>
            <person name="Ohkuma M."/>
            <person name="Yuki M."/>
            <person name="Tanasupawat S."/>
        </authorList>
    </citation>
    <scope>NUCLEOTIDE SEQUENCE [LARGE SCALE GENOMIC DNA]</scope>
    <source>
        <strain evidence="7 10">AZ1-7</strain>
        <strain evidence="8 9">DS1-2</strain>
    </source>
</reference>
<dbReference type="GO" id="GO:0043190">
    <property type="term" value="C:ATP-binding cassette (ABC) transporter complex"/>
    <property type="evidence" value="ECO:0007669"/>
    <property type="project" value="InterPro"/>
</dbReference>
<dbReference type="EMBL" id="RBDY01000029">
    <property type="protein sequence ID" value="RKN15979.1"/>
    <property type="molecule type" value="Genomic_DNA"/>
</dbReference>
<dbReference type="InterPro" id="IPR000914">
    <property type="entry name" value="SBP_5_dom"/>
</dbReference>
<keyword evidence="9" id="KW-1185">Reference proteome</keyword>
<feature type="chain" id="PRO_5039165065" evidence="5">
    <location>
        <begin position="22"/>
        <end position="535"/>
    </location>
</feature>
<dbReference type="GO" id="GO:0030313">
    <property type="term" value="C:cell envelope"/>
    <property type="evidence" value="ECO:0007669"/>
    <property type="project" value="UniProtKB-SubCell"/>
</dbReference>
<accession>A0A3A9VX83</accession>
<evidence type="ECO:0000313" key="7">
    <source>
        <dbReference type="EMBL" id="RKN04773.1"/>
    </source>
</evidence>
<dbReference type="PIRSF" id="PIRSF002741">
    <property type="entry name" value="MppA"/>
    <property type="match status" value="1"/>
</dbReference>
<dbReference type="Proteomes" id="UP000268652">
    <property type="component" value="Unassembled WGS sequence"/>
</dbReference>
<dbReference type="Pfam" id="PF00496">
    <property type="entry name" value="SBP_bac_5"/>
    <property type="match status" value="1"/>
</dbReference>
<dbReference type="Gene3D" id="3.40.190.10">
    <property type="entry name" value="Periplasmic binding protein-like II"/>
    <property type="match status" value="1"/>
</dbReference>
<sequence>MMARRRLALPAVLLFAAGALAATGCGASESGAGGGTPEAGGELTFALASDPGCVDPQQQGNNDAIYPARQLVDSLTDEDPETGDIVPWLAESWEVSEDARSFTFHIRDDATFSDGTPVDAEAVRANFDSIVELGARAALGSSYLAGYEGTTVDDTHTATVTFAEPNGQFLRATTTFSLGLLAEATTSLPPEERCTDNIVGSGPFVLDEYRPNEVVVETRREDYAWGSSLWRHEGPAYLERLTFEVIPESGVRTGALRSGQVDAIGGVAPQDEAGLDDGGFTVQSRVNPGLPFGLTANISRPAVSDQAVRRAVLLAIDRQEVVDTVLSPSFRPATSTLAHTTDTYLDLSAELTHDTAEAERLLDEAGWRPGPDGVRVKDGEPLTLTVLWAENFGPNENALQLIQQQLRAIGVDLTLRSTSIAEFTALREEGDFDYTWGNATRTDPDILRTQFSAGLVNVARLPDGSPLEEALQAQNAVADPEARAEHSAAAQRLVLEEAYSVPVFELTTVLGIADHVHDLDFEASSRIQLHDTWVS</sequence>
<dbReference type="Gene3D" id="3.10.105.10">
    <property type="entry name" value="Dipeptide-binding Protein, Domain 3"/>
    <property type="match status" value="1"/>
</dbReference>
<dbReference type="PANTHER" id="PTHR30290">
    <property type="entry name" value="PERIPLASMIC BINDING COMPONENT OF ABC TRANSPORTER"/>
    <property type="match status" value="1"/>
</dbReference>
<evidence type="ECO:0000256" key="2">
    <source>
        <dbReference type="ARBA" id="ARBA00005695"/>
    </source>
</evidence>
<keyword evidence="3" id="KW-0813">Transport</keyword>
<feature type="domain" description="Solute-binding protein family 5" evidence="6">
    <location>
        <begin position="85"/>
        <end position="445"/>
    </location>
</feature>
<evidence type="ECO:0000259" key="6">
    <source>
        <dbReference type="Pfam" id="PF00496"/>
    </source>
</evidence>
<dbReference type="AlphaFoldDB" id="A0A3A9VX83"/>
<dbReference type="SUPFAM" id="SSF53850">
    <property type="entry name" value="Periplasmic binding protein-like II"/>
    <property type="match status" value="1"/>
</dbReference>
<comment type="similarity">
    <text evidence="2">Belongs to the bacterial solute-binding protein 5 family.</text>
</comment>